<keyword evidence="5 6" id="KW-0472">Membrane</keyword>
<feature type="transmembrane region" description="Helical" evidence="6">
    <location>
        <begin position="186"/>
        <end position="207"/>
    </location>
</feature>
<accession>A0ABP9PKS2</accession>
<evidence type="ECO:0000313" key="8">
    <source>
        <dbReference type="EMBL" id="GAA5148112.1"/>
    </source>
</evidence>
<dbReference type="InterPro" id="IPR005828">
    <property type="entry name" value="MFS_sugar_transport-like"/>
</dbReference>
<feature type="transmembrane region" description="Helical" evidence="6">
    <location>
        <begin position="30"/>
        <end position="56"/>
    </location>
</feature>
<dbReference type="PROSITE" id="PS00216">
    <property type="entry name" value="SUGAR_TRANSPORT_1"/>
    <property type="match status" value="1"/>
</dbReference>
<comment type="caution">
    <text evidence="8">The sequence shown here is derived from an EMBL/GenBank/DDBJ whole genome shotgun (WGS) entry which is preliminary data.</text>
</comment>
<evidence type="ECO:0000256" key="4">
    <source>
        <dbReference type="ARBA" id="ARBA00022989"/>
    </source>
</evidence>
<reference evidence="9" key="1">
    <citation type="journal article" date="2019" name="Int. J. Syst. Evol. Microbiol.">
        <title>The Global Catalogue of Microorganisms (GCM) 10K type strain sequencing project: providing services to taxonomists for standard genome sequencing and annotation.</title>
        <authorList>
            <consortium name="The Broad Institute Genomics Platform"/>
            <consortium name="The Broad Institute Genome Sequencing Center for Infectious Disease"/>
            <person name="Wu L."/>
            <person name="Ma J."/>
        </authorList>
    </citation>
    <scope>NUCLEOTIDE SEQUENCE [LARGE SCALE GENOMIC DNA]</scope>
    <source>
        <strain evidence="9">JCM 18303</strain>
    </source>
</reference>
<evidence type="ECO:0000256" key="2">
    <source>
        <dbReference type="ARBA" id="ARBA00022448"/>
    </source>
</evidence>
<dbReference type="Pfam" id="PF00083">
    <property type="entry name" value="Sugar_tr"/>
    <property type="match status" value="1"/>
</dbReference>
<dbReference type="PANTHER" id="PTHR23511:SF34">
    <property type="entry name" value="SYNAPTIC VESICLE GLYCOPROTEIN 2"/>
    <property type="match status" value="1"/>
</dbReference>
<dbReference type="PROSITE" id="PS50850">
    <property type="entry name" value="MFS"/>
    <property type="match status" value="1"/>
</dbReference>
<dbReference type="Gene3D" id="1.20.1250.20">
    <property type="entry name" value="MFS general substrate transporter like domains"/>
    <property type="match status" value="1"/>
</dbReference>
<feature type="transmembrane region" description="Helical" evidence="6">
    <location>
        <begin position="95"/>
        <end position="115"/>
    </location>
</feature>
<evidence type="ECO:0000256" key="5">
    <source>
        <dbReference type="ARBA" id="ARBA00023136"/>
    </source>
</evidence>
<keyword evidence="9" id="KW-1185">Reference proteome</keyword>
<keyword evidence="3 6" id="KW-0812">Transmembrane</keyword>
<dbReference type="CDD" id="cd17316">
    <property type="entry name" value="MFS_SV2_like"/>
    <property type="match status" value="1"/>
</dbReference>
<feature type="transmembrane region" description="Helical" evidence="6">
    <location>
        <begin position="121"/>
        <end position="141"/>
    </location>
</feature>
<feature type="domain" description="Major facilitator superfamily (MFS) profile" evidence="7">
    <location>
        <begin position="30"/>
        <end position="453"/>
    </location>
</feature>
<dbReference type="SUPFAM" id="SSF103473">
    <property type="entry name" value="MFS general substrate transporter"/>
    <property type="match status" value="1"/>
</dbReference>
<dbReference type="PROSITE" id="PS00217">
    <property type="entry name" value="SUGAR_TRANSPORT_2"/>
    <property type="match status" value="1"/>
</dbReference>
<dbReference type="InterPro" id="IPR020846">
    <property type="entry name" value="MFS_dom"/>
</dbReference>
<feature type="transmembrane region" description="Helical" evidence="6">
    <location>
        <begin position="405"/>
        <end position="425"/>
    </location>
</feature>
<dbReference type="Proteomes" id="UP001428817">
    <property type="component" value="Unassembled WGS sequence"/>
</dbReference>
<feature type="transmembrane region" description="Helical" evidence="6">
    <location>
        <begin position="302"/>
        <end position="323"/>
    </location>
</feature>
<dbReference type="EMBL" id="BAABJP010000003">
    <property type="protein sequence ID" value="GAA5148112.1"/>
    <property type="molecule type" value="Genomic_DNA"/>
</dbReference>
<evidence type="ECO:0000256" key="6">
    <source>
        <dbReference type="SAM" id="Phobius"/>
    </source>
</evidence>
<evidence type="ECO:0000256" key="3">
    <source>
        <dbReference type="ARBA" id="ARBA00022692"/>
    </source>
</evidence>
<dbReference type="PANTHER" id="PTHR23511">
    <property type="entry name" value="SYNAPTIC VESICLE GLYCOPROTEIN 2"/>
    <property type="match status" value="1"/>
</dbReference>
<evidence type="ECO:0000256" key="1">
    <source>
        <dbReference type="ARBA" id="ARBA00004651"/>
    </source>
</evidence>
<feature type="transmembrane region" description="Helical" evidence="6">
    <location>
        <begin position="431"/>
        <end position="450"/>
    </location>
</feature>
<organism evidence="8 9">
    <name type="scientific">Pseudonocardia eucalypti</name>
    <dbReference type="NCBI Taxonomy" id="648755"/>
    <lineage>
        <taxon>Bacteria</taxon>
        <taxon>Bacillati</taxon>
        <taxon>Actinomycetota</taxon>
        <taxon>Actinomycetes</taxon>
        <taxon>Pseudonocardiales</taxon>
        <taxon>Pseudonocardiaceae</taxon>
        <taxon>Pseudonocardia</taxon>
    </lineage>
</organism>
<evidence type="ECO:0000313" key="9">
    <source>
        <dbReference type="Proteomes" id="UP001428817"/>
    </source>
</evidence>
<evidence type="ECO:0000259" key="7">
    <source>
        <dbReference type="PROSITE" id="PS50850"/>
    </source>
</evidence>
<keyword evidence="2" id="KW-0813">Transport</keyword>
<feature type="transmembrane region" description="Helical" evidence="6">
    <location>
        <begin position="363"/>
        <end position="385"/>
    </location>
</feature>
<feature type="transmembrane region" description="Helical" evidence="6">
    <location>
        <begin position="335"/>
        <end position="357"/>
    </location>
</feature>
<sequence>MSTTGGEKTAADNTVARLERLPFGRVHLRVASLLGTGTFFDAFDSLVIAVVLTVVINTFQVQLGSAGLLISAAYVGQFIGAISLGALAERYGRRLAFIGSLACFGLLSLAAAFAWSFESLLVLRLLQGIGLGAEVPIAGALFNEFVRGRSRGRAVMMYESIFSWGILLAPLIGLLFFQLFGQELGWRLLFVFGALPVVVAVVAYYKLPESPRWLAERGRTQDAGKVLDEMEADARARGVTLEEPEVKSPADVKPTRFGELFSPAYRRRTALSWVTWFCGYFILYGFSTWLPTLYVKLGGLPTGSALGLTAVVSAIYLVEIYIFALTVDRVGRKPWFVGGFALAVLGGVFGCVAIALGATAWPVLFVAGLLMGLGISPVTAGLYLYTPELYPTRMRAWATATGSSLNRVASTIGPILVGTLLGAGLGLGSVFLAFGLVALVGLAVMAALGIETKQRVLEELAQ</sequence>
<feature type="transmembrane region" description="Helical" evidence="6">
    <location>
        <begin position="270"/>
        <end position="290"/>
    </location>
</feature>
<dbReference type="InterPro" id="IPR005829">
    <property type="entry name" value="Sugar_transporter_CS"/>
</dbReference>
<name>A0ABP9PKS2_9PSEU</name>
<gene>
    <name evidence="8" type="ORF">GCM10023321_09970</name>
</gene>
<comment type="subcellular location">
    <subcellularLocation>
        <location evidence="1">Cell membrane</location>
        <topology evidence="1">Multi-pass membrane protein</topology>
    </subcellularLocation>
</comment>
<proteinExistence type="predicted"/>
<feature type="transmembrane region" description="Helical" evidence="6">
    <location>
        <begin position="68"/>
        <end position="88"/>
    </location>
</feature>
<feature type="transmembrane region" description="Helical" evidence="6">
    <location>
        <begin position="161"/>
        <end position="180"/>
    </location>
</feature>
<keyword evidence="4 6" id="KW-1133">Transmembrane helix</keyword>
<dbReference type="InterPro" id="IPR036259">
    <property type="entry name" value="MFS_trans_sf"/>
</dbReference>
<protein>
    <submittedName>
        <fullName evidence="8">MFS transporter</fullName>
    </submittedName>
</protein>
<dbReference type="RefSeq" id="WP_185064748.1">
    <property type="nucleotide sequence ID" value="NZ_BAABJP010000003.1"/>
</dbReference>